<dbReference type="PANTHER" id="PTHR21174">
    <property type="match status" value="1"/>
</dbReference>
<dbReference type="AlphaFoldDB" id="A0A0N5AR25"/>
<evidence type="ECO:0000313" key="2">
    <source>
        <dbReference type="WBParaSite" id="SMUV_0000715701-mRNA-1"/>
    </source>
</evidence>
<keyword evidence="1" id="KW-1185">Reference proteome</keyword>
<dbReference type="WBParaSite" id="SMUV_0000715701-mRNA-1">
    <property type="protein sequence ID" value="SMUV_0000715701-mRNA-1"/>
    <property type="gene ID" value="SMUV_0000715701"/>
</dbReference>
<organism evidence="1 2">
    <name type="scientific">Syphacia muris</name>
    <dbReference type="NCBI Taxonomy" id="451379"/>
    <lineage>
        <taxon>Eukaryota</taxon>
        <taxon>Metazoa</taxon>
        <taxon>Ecdysozoa</taxon>
        <taxon>Nematoda</taxon>
        <taxon>Chromadorea</taxon>
        <taxon>Rhabditida</taxon>
        <taxon>Spirurina</taxon>
        <taxon>Oxyuridomorpha</taxon>
        <taxon>Oxyuroidea</taxon>
        <taxon>Oxyuridae</taxon>
        <taxon>Syphacia</taxon>
    </lineage>
</organism>
<name>A0A0N5AR25_9BILA</name>
<protein>
    <submittedName>
        <fullName evidence="2">CHK domain-containing protein</fullName>
    </submittedName>
</protein>
<dbReference type="PANTHER" id="PTHR21174:SF0">
    <property type="entry name" value="HD PHOSPHOHYDROLASE FAMILY PROTEIN-RELATED"/>
    <property type="match status" value="1"/>
</dbReference>
<accession>A0A0N5AR25</accession>
<dbReference type="Proteomes" id="UP000046393">
    <property type="component" value="Unplaced"/>
</dbReference>
<dbReference type="PIRSF" id="PIRSF035170">
    <property type="entry name" value="HD_phosphohydro"/>
    <property type="match status" value="1"/>
</dbReference>
<evidence type="ECO:0000313" key="1">
    <source>
        <dbReference type="Proteomes" id="UP000046393"/>
    </source>
</evidence>
<reference evidence="2" key="1">
    <citation type="submission" date="2017-02" db="UniProtKB">
        <authorList>
            <consortium name="WormBaseParasite"/>
        </authorList>
    </citation>
    <scope>IDENTIFICATION</scope>
</reference>
<sequence>MIKLFDEFKDHLHDRYATAIAIFFLHSVYESRATDNAEKSAKLLREFASETTFDAENYVANLIIESSKNCTETHLTEGELGTGDVHYLIDFDMAFLGAEPSVYKMHARNIRKEYLHLNDKEYNAQRLKDFYTAHFVPYISLKAIHSLFIVTLIQLLESFQILKLFLQIPNIFATKELRDRYEEQAKQNIANEIKFLST</sequence>
<dbReference type="InterPro" id="IPR009218">
    <property type="entry name" value="HD_phosphohydro"/>
</dbReference>
<dbReference type="SUPFAM" id="SSF109604">
    <property type="entry name" value="HD-domain/PDEase-like"/>
    <property type="match status" value="1"/>
</dbReference>
<proteinExistence type="predicted"/>